<dbReference type="RefSeq" id="WP_367994696.1">
    <property type="nucleotide sequence ID" value="NZ_JBFPJR010000025.1"/>
</dbReference>
<dbReference type="InterPro" id="IPR029069">
    <property type="entry name" value="HotDog_dom_sf"/>
</dbReference>
<dbReference type="InterPro" id="IPR049450">
    <property type="entry name" value="ACOT8-like_C"/>
</dbReference>
<feature type="domain" description="Acyl-CoA thioesterase-like N-terminal HotDog" evidence="1">
    <location>
        <begin position="28"/>
        <end position="112"/>
    </location>
</feature>
<comment type="caution">
    <text evidence="3">The sequence shown here is derived from an EMBL/GenBank/DDBJ whole genome shotgun (WGS) entry which is preliminary data.</text>
</comment>
<dbReference type="Gene3D" id="2.40.160.210">
    <property type="entry name" value="Acyl-CoA thioesterase, double hotdog domain"/>
    <property type="match status" value="1"/>
</dbReference>
<name>A0ABV3T0K6_9ACTN</name>
<protein>
    <submittedName>
        <fullName evidence="3">Thioesterase family protein</fullName>
    </submittedName>
</protein>
<evidence type="ECO:0000259" key="2">
    <source>
        <dbReference type="Pfam" id="PF20789"/>
    </source>
</evidence>
<sequence>MTGRTGAAMAYFERTGERTFRASPHVGGAWDQATQHIAPALGLLAHVVETDRDARRRDGLVIGRLSYDILGTLPVEEVEVTVTVLRPGRTIELVQATMAHAGRDAVILRAWLMEPRDTGTIAGTAYAPIAPPEDMKPWDPTTVWQGGFIASAEVRRDAQAPGRGSFWVRPGHDLVADEEASRLARVAGLVDIANGMVVREDPTAVAFPNIDLTAHFFRLPRGEWTGFDTTVSFGADGLGLTSSVLHDVDGPFGTVGQMLTVRPS</sequence>
<dbReference type="InterPro" id="IPR042171">
    <property type="entry name" value="Acyl-CoA_hotdog"/>
</dbReference>
<dbReference type="SUPFAM" id="SSF54637">
    <property type="entry name" value="Thioesterase/thiol ester dehydrase-isomerase"/>
    <property type="match status" value="1"/>
</dbReference>
<dbReference type="InterPro" id="IPR049449">
    <property type="entry name" value="TesB_ACOT8-like_N"/>
</dbReference>
<reference evidence="3 4" key="1">
    <citation type="submission" date="2024-07" db="EMBL/GenBank/DDBJ databases">
        <authorList>
            <person name="Lee S."/>
            <person name="Kang M."/>
        </authorList>
    </citation>
    <scope>NUCLEOTIDE SEQUENCE [LARGE SCALE GENOMIC DNA]</scope>
    <source>
        <strain evidence="3 4">DS6</strain>
    </source>
</reference>
<dbReference type="Pfam" id="PF20789">
    <property type="entry name" value="4HBT_3C"/>
    <property type="match status" value="1"/>
</dbReference>
<evidence type="ECO:0000313" key="4">
    <source>
        <dbReference type="Proteomes" id="UP001556631"/>
    </source>
</evidence>
<gene>
    <name evidence="3" type="ORF">AB3X52_13930</name>
</gene>
<organism evidence="3 4">
    <name type="scientific">Nocardioides eburneus</name>
    <dbReference type="NCBI Taxonomy" id="3231482"/>
    <lineage>
        <taxon>Bacteria</taxon>
        <taxon>Bacillati</taxon>
        <taxon>Actinomycetota</taxon>
        <taxon>Actinomycetes</taxon>
        <taxon>Propionibacteriales</taxon>
        <taxon>Nocardioidaceae</taxon>
        <taxon>Nocardioides</taxon>
    </lineage>
</organism>
<evidence type="ECO:0000259" key="1">
    <source>
        <dbReference type="Pfam" id="PF13622"/>
    </source>
</evidence>
<dbReference type="Pfam" id="PF13622">
    <property type="entry name" value="4HBT_3"/>
    <property type="match status" value="1"/>
</dbReference>
<feature type="domain" description="Acyl-CoA thioesterase-like C-terminal" evidence="2">
    <location>
        <begin position="132"/>
        <end position="261"/>
    </location>
</feature>
<accession>A0ABV3T0K6</accession>
<dbReference type="Proteomes" id="UP001556631">
    <property type="component" value="Unassembled WGS sequence"/>
</dbReference>
<proteinExistence type="predicted"/>
<dbReference type="EMBL" id="JBFPJR010000025">
    <property type="protein sequence ID" value="MEX0428724.1"/>
    <property type="molecule type" value="Genomic_DNA"/>
</dbReference>
<keyword evidence="4" id="KW-1185">Reference proteome</keyword>
<evidence type="ECO:0000313" key="3">
    <source>
        <dbReference type="EMBL" id="MEX0428724.1"/>
    </source>
</evidence>